<dbReference type="PANTHER" id="PTHR14119:SF3">
    <property type="entry name" value="ISOCHORISMATASE DOMAIN-CONTAINING PROTEIN 2"/>
    <property type="match status" value="1"/>
</dbReference>
<evidence type="ECO:0000313" key="2">
    <source>
        <dbReference type="EMBL" id="OUM21056.1"/>
    </source>
</evidence>
<proteinExistence type="predicted"/>
<sequence>MKLNREDTAVLVIDYQEKLMPAMHNKDAFIPRTRMLLQGLHALDIPVVVSEQYPKGLGSTVPEIKEVLGIAPVLPKTTFSCLDDDAIRTAIEATECSTILICGAEAHICVLQSAMDLVAMGKTVVLVEDCLGSRFAHDMEIGLRRAEQEGILLTTAEAVLFELLRKASGPEFKTISKLVK</sequence>
<evidence type="ECO:0000313" key="3">
    <source>
        <dbReference type="Proteomes" id="UP000194903"/>
    </source>
</evidence>
<accession>A0A252F5M5</accession>
<dbReference type="AlphaFoldDB" id="A0A252F5M5"/>
<keyword evidence="3" id="KW-1185">Reference proteome</keyword>
<name>A0A252F5M5_9FIRM</name>
<dbReference type="Proteomes" id="UP000194903">
    <property type="component" value="Unassembled WGS sequence"/>
</dbReference>
<organism evidence="2 3">
    <name type="scientific">Butyricicoccus porcorum</name>
    <dbReference type="NCBI Taxonomy" id="1945634"/>
    <lineage>
        <taxon>Bacteria</taxon>
        <taxon>Bacillati</taxon>
        <taxon>Bacillota</taxon>
        <taxon>Clostridia</taxon>
        <taxon>Eubacteriales</taxon>
        <taxon>Butyricicoccaceae</taxon>
        <taxon>Butyricicoccus</taxon>
    </lineage>
</organism>
<evidence type="ECO:0000259" key="1">
    <source>
        <dbReference type="Pfam" id="PF00857"/>
    </source>
</evidence>
<dbReference type="OrthoDB" id="9789777at2"/>
<dbReference type="SUPFAM" id="SSF52499">
    <property type="entry name" value="Isochorismatase-like hydrolases"/>
    <property type="match status" value="1"/>
</dbReference>
<reference evidence="2 3" key="1">
    <citation type="submission" date="2017-05" db="EMBL/GenBank/DDBJ databases">
        <title>Butyricicoccus porcorum sp. nov. a butyrate-producing bacterium from the swine intestinal tract.</title>
        <authorList>
            <person name="Trachsel J."/>
            <person name="Humphrey S."/>
            <person name="Allen H.K."/>
        </authorList>
    </citation>
    <scope>NUCLEOTIDE SEQUENCE [LARGE SCALE GENOMIC DNA]</scope>
    <source>
        <strain evidence="2">BB10</strain>
    </source>
</reference>
<dbReference type="EMBL" id="NHOC01000004">
    <property type="protein sequence ID" value="OUM21056.1"/>
    <property type="molecule type" value="Genomic_DNA"/>
</dbReference>
<protein>
    <recommendedName>
        <fullName evidence="1">Isochorismatase-like domain-containing protein</fullName>
    </recommendedName>
</protein>
<feature type="domain" description="Isochorismatase-like" evidence="1">
    <location>
        <begin position="8"/>
        <end position="157"/>
    </location>
</feature>
<comment type="caution">
    <text evidence="2">The sequence shown here is derived from an EMBL/GenBank/DDBJ whole genome shotgun (WGS) entry which is preliminary data.</text>
</comment>
<dbReference type="PANTHER" id="PTHR14119">
    <property type="entry name" value="HYDROLASE"/>
    <property type="match status" value="1"/>
</dbReference>
<dbReference type="Pfam" id="PF00857">
    <property type="entry name" value="Isochorismatase"/>
    <property type="match status" value="1"/>
</dbReference>
<dbReference type="RefSeq" id="WP_087018590.1">
    <property type="nucleotide sequence ID" value="NZ_CP178353.1"/>
</dbReference>
<dbReference type="InterPro" id="IPR000868">
    <property type="entry name" value="Isochorismatase-like_dom"/>
</dbReference>
<dbReference type="Gene3D" id="3.40.50.850">
    <property type="entry name" value="Isochorismatase-like"/>
    <property type="match status" value="1"/>
</dbReference>
<dbReference type="CDD" id="cd01012">
    <property type="entry name" value="YcaC_related"/>
    <property type="match status" value="1"/>
</dbReference>
<dbReference type="InterPro" id="IPR036380">
    <property type="entry name" value="Isochorismatase-like_sf"/>
</dbReference>
<gene>
    <name evidence="2" type="ORF">CBW42_05595</name>
</gene>
<dbReference type="InterPro" id="IPR050993">
    <property type="entry name" value="Isochorismatase_domain"/>
</dbReference>